<evidence type="ECO:0000313" key="3">
    <source>
        <dbReference type="Proteomes" id="UP001596118"/>
    </source>
</evidence>
<dbReference type="EMBL" id="JBHSKY010000008">
    <property type="protein sequence ID" value="MFC5279062.1"/>
    <property type="molecule type" value="Genomic_DNA"/>
</dbReference>
<dbReference type="SUPFAM" id="SSF57802">
    <property type="entry name" value="Rubredoxin-like"/>
    <property type="match status" value="1"/>
</dbReference>
<dbReference type="Pfam" id="PF23458">
    <property type="entry name" value="DUF7130"/>
    <property type="match status" value="1"/>
</dbReference>
<feature type="domain" description="DUF7130" evidence="1">
    <location>
        <begin position="14"/>
        <end position="61"/>
    </location>
</feature>
<dbReference type="InterPro" id="IPR055554">
    <property type="entry name" value="DUF7130"/>
</dbReference>
<name>A0ABD5R2J5_9EURY</name>
<dbReference type="AlphaFoldDB" id="A0ABD5R2J5"/>
<reference evidence="2 3" key="1">
    <citation type="journal article" date="2019" name="Int. J. Syst. Evol. Microbiol.">
        <title>The Global Catalogue of Microorganisms (GCM) 10K type strain sequencing project: providing services to taxonomists for standard genome sequencing and annotation.</title>
        <authorList>
            <consortium name="The Broad Institute Genomics Platform"/>
            <consortium name="The Broad Institute Genome Sequencing Center for Infectious Disease"/>
            <person name="Wu L."/>
            <person name="Ma J."/>
        </authorList>
    </citation>
    <scope>NUCLEOTIDE SEQUENCE [LARGE SCALE GENOMIC DNA]</scope>
    <source>
        <strain evidence="2 3">CGMCC 1.12124</strain>
    </source>
</reference>
<evidence type="ECO:0000313" key="2">
    <source>
        <dbReference type="EMBL" id="MFC5279062.1"/>
    </source>
</evidence>
<evidence type="ECO:0000259" key="1">
    <source>
        <dbReference type="Pfam" id="PF23458"/>
    </source>
</evidence>
<dbReference type="RefSeq" id="WP_256411612.1">
    <property type="nucleotide sequence ID" value="NZ_JANHDM010000005.1"/>
</dbReference>
<sequence>MSTADRRREEPVRRVVDVTGTRYAMWRCGACGEMGRLRRTLPSACPGCSAGTESLFYWAED</sequence>
<comment type="caution">
    <text evidence="2">The sequence shown here is derived from an EMBL/GenBank/DDBJ whole genome shotgun (WGS) entry which is preliminary data.</text>
</comment>
<gene>
    <name evidence="2" type="ORF">ACFPM1_09880</name>
</gene>
<proteinExistence type="predicted"/>
<accession>A0ABD5R2J5</accession>
<organism evidence="2 3">
    <name type="scientific">Halorubrum rubrum</name>
    <dbReference type="NCBI Taxonomy" id="1126240"/>
    <lineage>
        <taxon>Archaea</taxon>
        <taxon>Methanobacteriati</taxon>
        <taxon>Methanobacteriota</taxon>
        <taxon>Stenosarchaea group</taxon>
        <taxon>Halobacteria</taxon>
        <taxon>Halobacteriales</taxon>
        <taxon>Haloferacaceae</taxon>
        <taxon>Halorubrum</taxon>
    </lineage>
</organism>
<keyword evidence="3" id="KW-1185">Reference proteome</keyword>
<protein>
    <recommendedName>
        <fullName evidence="1">DUF7130 domain-containing protein</fullName>
    </recommendedName>
</protein>
<dbReference type="Proteomes" id="UP001596118">
    <property type="component" value="Unassembled WGS sequence"/>
</dbReference>